<evidence type="ECO:0000256" key="3">
    <source>
        <dbReference type="ARBA" id="ARBA00022737"/>
    </source>
</evidence>
<dbReference type="SUPFAM" id="SSF57667">
    <property type="entry name" value="beta-beta-alpha zinc fingers"/>
    <property type="match status" value="1"/>
</dbReference>
<evidence type="ECO:0000256" key="5">
    <source>
        <dbReference type="ARBA" id="ARBA00022833"/>
    </source>
</evidence>
<sequence length="244" mass="27711">MSSSPLAPPAFYYNSTFTMNEYFSNNSYDNEGFFLPEFSHHTSYSNHVFTGCSVKDNMIVNIKGEGDLIPNDHLFDFYGTPYSTQPYDFMTASASSSCSPPPLLSPEFSNGFYTSPSTTSTGDNHYFYDTRIQEYPLIKPELTFTTTTSNYEAATQRHSSPESSCSVASHKKMFSCNYCSRSFARKYDVARHKRIHTGVKPYVCPCCSKGFSRSDARVRHFRTETLCRDGAERLGKQRRHLKSI</sequence>
<dbReference type="PROSITE" id="PS50157">
    <property type="entry name" value="ZINC_FINGER_C2H2_2"/>
    <property type="match status" value="2"/>
</dbReference>
<accession>A0A8H7QWI7</accession>
<dbReference type="InterPro" id="IPR036236">
    <property type="entry name" value="Znf_C2H2_sf"/>
</dbReference>
<evidence type="ECO:0000256" key="6">
    <source>
        <dbReference type="ARBA" id="ARBA00023015"/>
    </source>
</evidence>
<dbReference type="AlphaFoldDB" id="A0A8H7QWI7"/>
<gene>
    <name evidence="11" type="ORF">INT47_007689</name>
</gene>
<dbReference type="EMBL" id="JAEPRD010000088">
    <property type="protein sequence ID" value="KAG2200044.1"/>
    <property type="molecule type" value="Genomic_DNA"/>
</dbReference>
<evidence type="ECO:0000259" key="10">
    <source>
        <dbReference type="PROSITE" id="PS50157"/>
    </source>
</evidence>
<evidence type="ECO:0000256" key="8">
    <source>
        <dbReference type="ARBA" id="ARBA00023242"/>
    </source>
</evidence>
<evidence type="ECO:0000313" key="11">
    <source>
        <dbReference type="EMBL" id="KAG2200044.1"/>
    </source>
</evidence>
<reference evidence="11" key="1">
    <citation type="submission" date="2020-12" db="EMBL/GenBank/DDBJ databases">
        <title>Metabolic potential, ecology and presence of endohyphal bacteria is reflected in genomic diversity of Mucoromycotina.</title>
        <authorList>
            <person name="Muszewska A."/>
            <person name="Okrasinska A."/>
            <person name="Steczkiewicz K."/>
            <person name="Drgas O."/>
            <person name="Orlowska M."/>
            <person name="Perlinska-Lenart U."/>
            <person name="Aleksandrzak-Piekarczyk T."/>
            <person name="Szatraj K."/>
            <person name="Zielenkiewicz U."/>
            <person name="Pilsyk S."/>
            <person name="Malc E."/>
            <person name="Mieczkowski P."/>
            <person name="Kruszewska J.S."/>
            <person name="Biernat P."/>
            <person name="Pawlowska J."/>
        </authorList>
    </citation>
    <scope>NUCLEOTIDE SEQUENCE</scope>
    <source>
        <strain evidence="11">WA0000017839</strain>
    </source>
</reference>
<dbReference type="GO" id="GO:0000981">
    <property type="term" value="F:DNA-binding transcription factor activity, RNA polymerase II-specific"/>
    <property type="evidence" value="ECO:0007669"/>
    <property type="project" value="TreeGrafter"/>
</dbReference>
<evidence type="ECO:0000256" key="4">
    <source>
        <dbReference type="ARBA" id="ARBA00022771"/>
    </source>
</evidence>
<comment type="subcellular location">
    <subcellularLocation>
        <location evidence="1">Nucleus</location>
    </subcellularLocation>
</comment>
<dbReference type="FunFam" id="3.30.160.60:FF:000060">
    <property type="entry name" value="zinc finger protein 436"/>
    <property type="match status" value="1"/>
</dbReference>
<protein>
    <recommendedName>
        <fullName evidence="10">C2H2-type domain-containing protein</fullName>
    </recommendedName>
</protein>
<evidence type="ECO:0000256" key="2">
    <source>
        <dbReference type="ARBA" id="ARBA00022723"/>
    </source>
</evidence>
<name>A0A8H7QWI7_9FUNG</name>
<keyword evidence="2" id="KW-0479">Metal-binding</keyword>
<keyword evidence="7" id="KW-0804">Transcription</keyword>
<dbReference type="GO" id="GO:0000978">
    <property type="term" value="F:RNA polymerase II cis-regulatory region sequence-specific DNA binding"/>
    <property type="evidence" value="ECO:0007669"/>
    <property type="project" value="TreeGrafter"/>
</dbReference>
<keyword evidence="3" id="KW-0677">Repeat</keyword>
<dbReference type="GO" id="GO:0008270">
    <property type="term" value="F:zinc ion binding"/>
    <property type="evidence" value="ECO:0007669"/>
    <property type="project" value="UniProtKB-KW"/>
</dbReference>
<dbReference type="GO" id="GO:0005634">
    <property type="term" value="C:nucleus"/>
    <property type="evidence" value="ECO:0007669"/>
    <property type="project" value="UniProtKB-SubCell"/>
</dbReference>
<dbReference type="InterPro" id="IPR013087">
    <property type="entry name" value="Znf_C2H2_type"/>
</dbReference>
<evidence type="ECO:0000256" key="9">
    <source>
        <dbReference type="PROSITE-ProRule" id="PRU00042"/>
    </source>
</evidence>
<dbReference type="SMART" id="SM00355">
    <property type="entry name" value="ZnF_C2H2"/>
    <property type="match status" value="2"/>
</dbReference>
<keyword evidence="6" id="KW-0805">Transcription regulation</keyword>
<dbReference type="Gene3D" id="3.30.160.60">
    <property type="entry name" value="Classic Zinc Finger"/>
    <property type="match status" value="2"/>
</dbReference>
<dbReference type="PANTHER" id="PTHR23235">
    <property type="entry name" value="KRUEPPEL-LIKE TRANSCRIPTION FACTOR"/>
    <property type="match status" value="1"/>
</dbReference>
<organism evidence="11 12">
    <name type="scientific">Mucor saturninus</name>
    <dbReference type="NCBI Taxonomy" id="64648"/>
    <lineage>
        <taxon>Eukaryota</taxon>
        <taxon>Fungi</taxon>
        <taxon>Fungi incertae sedis</taxon>
        <taxon>Mucoromycota</taxon>
        <taxon>Mucoromycotina</taxon>
        <taxon>Mucoromycetes</taxon>
        <taxon>Mucorales</taxon>
        <taxon>Mucorineae</taxon>
        <taxon>Mucoraceae</taxon>
        <taxon>Mucor</taxon>
    </lineage>
</organism>
<dbReference type="Proteomes" id="UP000603453">
    <property type="component" value="Unassembled WGS sequence"/>
</dbReference>
<keyword evidence="5" id="KW-0862">Zinc</keyword>
<keyword evidence="4 9" id="KW-0863">Zinc-finger</keyword>
<proteinExistence type="predicted"/>
<evidence type="ECO:0000256" key="7">
    <source>
        <dbReference type="ARBA" id="ARBA00023163"/>
    </source>
</evidence>
<evidence type="ECO:0000313" key="12">
    <source>
        <dbReference type="Proteomes" id="UP000603453"/>
    </source>
</evidence>
<feature type="domain" description="C2H2-type" evidence="10">
    <location>
        <begin position="202"/>
        <end position="229"/>
    </location>
</feature>
<dbReference type="OrthoDB" id="8922241at2759"/>
<comment type="caution">
    <text evidence="11">The sequence shown here is derived from an EMBL/GenBank/DDBJ whole genome shotgun (WGS) entry which is preliminary data.</text>
</comment>
<keyword evidence="12" id="KW-1185">Reference proteome</keyword>
<dbReference type="PROSITE" id="PS00028">
    <property type="entry name" value="ZINC_FINGER_C2H2_1"/>
    <property type="match status" value="1"/>
</dbReference>
<feature type="domain" description="C2H2-type" evidence="10">
    <location>
        <begin position="174"/>
        <end position="201"/>
    </location>
</feature>
<dbReference type="PANTHER" id="PTHR23235:SF120">
    <property type="entry name" value="KRUPPEL-LIKE FACTOR 15"/>
    <property type="match status" value="1"/>
</dbReference>
<keyword evidence="8" id="KW-0539">Nucleus</keyword>
<evidence type="ECO:0000256" key="1">
    <source>
        <dbReference type="ARBA" id="ARBA00004123"/>
    </source>
</evidence>